<feature type="compositionally biased region" description="Polar residues" evidence="1">
    <location>
        <begin position="854"/>
        <end position="876"/>
    </location>
</feature>
<comment type="caution">
    <text evidence="2">The sequence shown here is derived from an EMBL/GenBank/DDBJ whole genome shotgun (WGS) entry which is preliminary data.</text>
</comment>
<evidence type="ECO:0000313" key="3">
    <source>
        <dbReference type="Proteomes" id="UP001460270"/>
    </source>
</evidence>
<gene>
    <name evidence="2" type="ORF">WMY93_008435</name>
</gene>
<feature type="region of interest" description="Disordered" evidence="1">
    <location>
        <begin position="854"/>
        <end position="884"/>
    </location>
</feature>
<dbReference type="PANTHER" id="PTHR33487">
    <property type="entry name" value="CILIA- AND FLAGELLA-ASSOCIATED PROTEIN 54"/>
    <property type="match status" value="1"/>
</dbReference>
<accession>A0AAW0PJD2</accession>
<protein>
    <submittedName>
        <fullName evidence="2">Uncharacterized protein</fullName>
    </submittedName>
</protein>
<sequence>MHLMLRKMYFEESMWRTNLNYVVAQAHFALFYQSLNRLQDGPLLRRYSQLDPLNFSMAYSGISLRIRKNLQQQISSRSESIFKRDKATEKAAQIQKYDDSYGFTEEENGFTPAHHYEFQKQAAATMLVSLTRASLHLRRAMVLAHRNSHWAMLRIVAQITWDQYCRTASIAERGLQLQLPFFITSEQQRDIFFPLLVLATDLIMDMLNQLGLWSVYEKKISEEETHCSLYFSLSLDGTKKMNMRWVNTLVIHTLEQLHDSGKWETLAHLALYFNTYTRDRYALIVSPLLITAQRKLLERIQTFNGPPVPQPHHLKTKEATGQEVSYKSYRGIQLLSGWTFTYVKEKTLLKRKHSLKTGLKFLHHSRSQLQRLLASTQSCYAAQIVRSGELSRSASMVEFNPVVITAPSVQPCDLSENDYKTIESLYSLPFSSEHVPTITAAYTTAVNYFHKNKCESLTVVALHELGNLHYYNDNKKAAHSCWIKAVNTALKSADSLQIWDGVTFGGCFLQQRLKLSGVWGCLQAACLTAKIAQYTVATDISKQTNFCLQSAHLFKCVLCCSLAQPQSDLHYASDVIVEDLLPGMDLFSDPSRLHCGTIISSLSFICQWLFSTGHYIKLLPMLALYLFLVGSVCRDITRTIECKILKIRTLTELGLFTEAAKETLLLTKGAGICLPHGHYITDVEQLEAAFISTQSVLDNLEGLENIVNCDLTPAVRTLYGSTLCLHFKLAHAQLILAISATICSPLEVPDGENEPASEDIEEDTKLLNLESRQEPLTVGLIKYLLLEAVSSLLNSITKQLTTYSHLDKLKLMVEFSLLKAKLYFVKGQAALSTEMATSSLMLLQSASKNTKASTSIFKKQSSHKQNGSEGNNSQPNMDDDSVETVETSESTGCLLWIRCRLTLVHSLTANDLNNAEGEPAQVIRDGIEECKRWGDPDSQALLMLEAVQWDKKCADKSTQIKEIVSLISGQLNMPPRSAITLAQAVMLLDETETPDKIAFLKLSQTLLQNQLSCFRQTIVLDKGGSCPPRYSNFCLPFLHLLHHTTACMDKISETYA</sequence>
<dbReference type="PANTHER" id="PTHR33487:SF1">
    <property type="entry name" value="CILIA- AND FLAGELLA-ASSOCIATED PROTEIN 54"/>
    <property type="match status" value="1"/>
</dbReference>
<proteinExistence type="predicted"/>
<evidence type="ECO:0000313" key="2">
    <source>
        <dbReference type="EMBL" id="KAK7926125.1"/>
    </source>
</evidence>
<name>A0AAW0PJD2_9GOBI</name>
<dbReference type="GO" id="GO:0060271">
    <property type="term" value="P:cilium assembly"/>
    <property type="evidence" value="ECO:0007669"/>
    <property type="project" value="TreeGrafter"/>
</dbReference>
<reference evidence="3" key="1">
    <citation type="submission" date="2024-04" db="EMBL/GenBank/DDBJ databases">
        <title>Salinicola lusitanus LLJ914,a marine bacterium isolated from the Okinawa Trough.</title>
        <authorList>
            <person name="Li J."/>
        </authorList>
    </citation>
    <scope>NUCLEOTIDE SEQUENCE [LARGE SCALE GENOMIC DNA]</scope>
</reference>
<keyword evidence="3" id="KW-1185">Reference proteome</keyword>
<organism evidence="2 3">
    <name type="scientific">Mugilogobius chulae</name>
    <name type="common">yellowstripe goby</name>
    <dbReference type="NCBI Taxonomy" id="88201"/>
    <lineage>
        <taxon>Eukaryota</taxon>
        <taxon>Metazoa</taxon>
        <taxon>Chordata</taxon>
        <taxon>Craniata</taxon>
        <taxon>Vertebrata</taxon>
        <taxon>Euteleostomi</taxon>
        <taxon>Actinopterygii</taxon>
        <taxon>Neopterygii</taxon>
        <taxon>Teleostei</taxon>
        <taxon>Neoteleostei</taxon>
        <taxon>Acanthomorphata</taxon>
        <taxon>Gobiaria</taxon>
        <taxon>Gobiiformes</taxon>
        <taxon>Gobioidei</taxon>
        <taxon>Gobiidae</taxon>
        <taxon>Gobionellinae</taxon>
        <taxon>Mugilogobius</taxon>
    </lineage>
</organism>
<evidence type="ECO:0000256" key="1">
    <source>
        <dbReference type="SAM" id="MobiDB-lite"/>
    </source>
</evidence>
<dbReference type="AlphaFoldDB" id="A0AAW0PJD2"/>
<dbReference type="Proteomes" id="UP001460270">
    <property type="component" value="Unassembled WGS sequence"/>
</dbReference>
<dbReference type="EMBL" id="JBBPFD010000005">
    <property type="protein sequence ID" value="KAK7926125.1"/>
    <property type="molecule type" value="Genomic_DNA"/>
</dbReference>